<reference evidence="3" key="1">
    <citation type="submission" date="2009-11" db="EMBL/GenBank/DDBJ databases">
        <title>The complete chromosome 1 of Sphaerobacter thermophilus DSM 20745.</title>
        <authorList>
            <person name="Lucas S."/>
            <person name="Copeland A."/>
            <person name="Lapidus A."/>
            <person name="Glavina del Rio T."/>
            <person name="Dalin E."/>
            <person name="Tice H."/>
            <person name="Bruce D."/>
            <person name="Goodwin L."/>
            <person name="Pitluck S."/>
            <person name="Kyrpides N."/>
            <person name="Mavromatis K."/>
            <person name="Ivanova N."/>
            <person name="Mikhailova N."/>
            <person name="LaButti K.M."/>
            <person name="Clum A."/>
            <person name="Sun H.I."/>
            <person name="Brettin T."/>
            <person name="Detter J.C."/>
            <person name="Han C."/>
            <person name="Larimer F."/>
            <person name="Land M."/>
            <person name="Hauser L."/>
            <person name="Markowitz V."/>
            <person name="Cheng J.F."/>
            <person name="Hugenholtz P."/>
            <person name="Woyke T."/>
            <person name="Wu D."/>
            <person name="Steenblock K."/>
            <person name="Schneider S."/>
            <person name="Pukall R."/>
            <person name="Goeker M."/>
            <person name="Klenk H.P."/>
            <person name="Eisen J.A."/>
        </authorList>
    </citation>
    <scope>NUCLEOTIDE SEQUENCE [LARGE SCALE GENOMIC DNA]</scope>
    <source>
        <strain evidence="3">ATCC 49802 / DSM 20745 / S 6022</strain>
    </source>
</reference>
<accession>D1C495</accession>
<dbReference type="Proteomes" id="UP000002027">
    <property type="component" value="Chromosome 1"/>
</dbReference>
<evidence type="ECO:0000313" key="2">
    <source>
        <dbReference type="EMBL" id="ACZ39062.1"/>
    </source>
</evidence>
<dbReference type="InParanoid" id="D1C495"/>
<dbReference type="HOGENOM" id="CLU_2958456_0_0_0"/>
<reference evidence="2 3" key="2">
    <citation type="journal article" date="2010" name="Stand. Genomic Sci.">
        <title>Complete genome sequence of Desulfohalobium retbaense type strain (HR(100)).</title>
        <authorList>
            <person name="Spring S."/>
            <person name="Nolan M."/>
            <person name="Lapidus A."/>
            <person name="Glavina Del Rio T."/>
            <person name="Copeland A."/>
            <person name="Tice H."/>
            <person name="Cheng J.F."/>
            <person name="Lucas S."/>
            <person name="Land M."/>
            <person name="Chen F."/>
            <person name="Bruce D."/>
            <person name="Goodwin L."/>
            <person name="Pitluck S."/>
            <person name="Ivanova N."/>
            <person name="Mavromatis K."/>
            <person name="Mikhailova N."/>
            <person name="Pati A."/>
            <person name="Chen A."/>
            <person name="Palaniappan K."/>
            <person name="Hauser L."/>
            <person name="Chang Y.J."/>
            <person name="Jeffries C.D."/>
            <person name="Munk C."/>
            <person name="Kiss H."/>
            <person name="Chain P."/>
            <person name="Han C."/>
            <person name="Brettin T."/>
            <person name="Detter J.C."/>
            <person name="Schuler E."/>
            <person name="Goker M."/>
            <person name="Rohde M."/>
            <person name="Bristow J."/>
            <person name="Eisen J.A."/>
            <person name="Markowitz V."/>
            <person name="Hugenholtz P."/>
            <person name="Kyrpides N.C."/>
            <person name="Klenk H.P."/>
        </authorList>
    </citation>
    <scope>NUCLEOTIDE SEQUENCE [LARGE SCALE GENOMIC DNA]</scope>
    <source>
        <strain evidence="3">ATCC 49802 / DSM 20745 / S 6022</strain>
    </source>
</reference>
<dbReference type="AlphaFoldDB" id="D1C495"/>
<gene>
    <name evidence="2" type="ordered locus">Sthe_1628</name>
</gene>
<feature type="compositionally biased region" description="Polar residues" evidence="1">
    <location>
        <begin position="50"/>
        <end position="59"/>
    </location>
</feature>
<feature type="region of interest" description="Disordered" evidence="1">
    <location>
        <begin position="1"/>
        <end position="59"/>
    </location>
</feature>
<organism evidence="2 3">
    <name type="scientific">Sphaerobacter thermophilus (strain ATCC 49802 / DSM 20745 / KCCM 41009 / NCIMB 13125 / S 6022)</name>
    <dbReference type="NCBI Taxonomy" id="479434"/>
    <lineage>
        <taxon>Bacteria</taxon>
        <taxon>Pseudomonadati</taxon>
        <taxon>Thermomicrobiota</taxon>
        <taxon>Thermomicrobia</taxon>
        <taxon>Sphaerobacterales</taxon>
        <taxon>Sphaerobacterineae</taxon>
        <taxon>Sphaerobacteraceae</taxon>
        <taxon>Sphaerobacter</taxon>
    </lineage>
</organism>
<protein>
    <submittedName>
        <fullName evidence="2">Uncharacterized protein</fullName>
    </submittedName>
</protein>
<name>D1C495_SPHTD</name>
<keyword evidence="3" id="KW-1185">Reference proteome</keyword>
<dbReference type="KEGG" id="sti:Sthe_1628"/>
<sequence>MPGYVVNLHDPRAVTMPQGPSHHAPRTHAAARNRVTQSEGPEQDMPVNRIGSTILLTSP</sequence>
<proteinExistence type="predicted"/>
<evidence type="ECO:0000256" key="1">
    <source>
        <dbReference type="SAM" id="MobiDB-lite"/>
    </source>
</evidence>
<dbReference type="EMBL" id="CP001823">
    <property type="protein sequence ID" value="ACZ39062.1"/>
    <property type="molecule type" value="Genomic_DNA"/>
</dbReference>
<evidence type="ECO:0000313" key="3">
    <source>
        <dbReference type="Proteomes" id="UP000002027"/>
    </source>
</evidence>